<accession>A0A9J6GP78</accession>
<proteinExistence type="predicted"/>
<dbReference type="OrthoDB" id="10060618at2759"/>
<dbReference type="AlphaFoldDB" id="A0A9J6GP78"/>
<sequence length="88" mass="9938">MLSDGDSRTFHALVQDAVYGFIKVLKKDCINHIHKWMGAVLRALLGKFRAQGEPLGGKGRLAQDRIKKITNYYGYALRSHKHDVPGMQ</sequence>
<protein>
    <recommendedName>
        <fullName evidence="1">Mutator-like transposase domain-containing protein</fullName>
    </recommendedName>
</protein>
<dbReference type="Proteomes" id="UP000821853">
    <property type="component" value="Unassembled WGS sequence"/>
</dbReference>
<dbReference type="Pfam" id="PF20700">
    <property type="entry name" value="Mutator"/>
    <property type="match status" value="1"/>
</dbReference>
<organism evidence="2 3">
    <name type="scientific">Haemaphysalis longicornis</name>
    <name type="common">Bush tick</name>
    <dbReference type="NCBI Taxonomy" id="44386"/>
    <lineage>
        <taxon>Eukaryota</taxon>
        <taxon>Metazoa</taxon>
        <taxon>Ecdysozoa</taxon>
        <taxon>Arthropoda</taxon>
        <taxon>Chelicerata</taxon>
        <taxon>Arachnida</taxon>
        <taxon>Acari</taxon>
        <taxon>Parasitiformes</taxon>
        <taxon>Ixodida</taxon>
        <taxon>Ixodoidea</taxon>
        <taxon>Ixodidae</taxon>
        <taxon>Haemaphysalinae</taxon>
        <taxon>Haemaphysalis</taxon>
    </lineage>
</organism>
<gene>
    <name evidence="2" type="ORF">HPB48_016806</name>
</gene>
<dbReference type="EMBL" id="JABSTR010000008">
    <property type="protein sequence ID" value="KAH9377429.1"/>
    <property type="molecule type" value="Genomic_DNA"/>
</dbReference>
<evidence type="ECO:0000259" key="1">
    <source>
        <dbReference type="Pfam" id="PF20700"/>
    </source>
</evidence>
<dbReference type="VEuPathDB" id="VectorBase:HLOH_047328"/>
<dbReference type="InterPro" id="IPR049012">
    <property type="entry name" value="Mutator_transp_dom"/>
</dbReference>
<reference evidence="2 3" key="1">
    <citation type="journal article" date="2020" name="Cell">
        <title>Large-Scale Comparative Analyses of Tick Genomes Elucidate Their Genetic Diversity and Vector Capacities.</title>
        <authorList>
            <consortium name="Tick Genome and Microbiome Consortium (TIGMIC)"/>
            <person name="Jia N."/>
            <person name="Wang J."/>
            <person name="Shi W."/>
            <person name="Du L."/>
            <person name="Sun Y."/>
            <person name="Zhan W."/>
            <person name="Jiang J.F."/>
            <person name="Wang Q."/>
            <person name="Zhang B."/>
            <person name="Ji P."/>
            <person name="Bell-Sakyi L."/>
            <person name="Cui X.M."/>
            <person name="Yuan T.T."/>
            <person name="Jiang B.G."/>
            <person name="Yang W.F."/>
            <person name="Lam T.T."/>
            <person name="Chang Q.C."/>
            <person name="Ding S.J."/>
            <person name="Wang X.J."/>
            <person name="Zhu J.G."/>
            <person name="Ruan X.D."/>
            <person name="Zhao L."/>
            <person name="Wei J.T."/>
            <person name="Ye R.Z."/>
            <person name="Que T.C."/>
            <person name="Du C.H."/>
            <person name="Zhou Y.H."/>
            <person name="Cheng J.X."/>
            <person name="Dai P.F."/>
            <person name="Guo W.B."/>
            <person name="Han X.H."/>
            <person name="Huang E.J."/>
            <person name="Li L.F."/>
            <person name="Wei W."/>
            <person name="Gao Y.C."/>
            <person name="Liu J.Z."/>
            <person name="Shao H.Z."/>
            <person name="Wang X."/>
            <person name="Wang C.C."/>
            <person name="Yang T.C."/>
            <person name="Huo Q.B."/>
            <person name="Li W."/>
            <person name="Chen H.Y."/>
            <person name="Chen S.E."/>
            <person name="Zhou L.G."/>
            <person name="Ni X.B."/>
            <person name="Tian J.H."/>
            <person name="Sheng Y."/>
            <person name="Liu T."/>
            <person name="Pan Y.S."/>
            <person name="Xia L.Y."/>
            <person name="Li J."/>
            <person name="Zhao F."/>
            <person name="Cao W.C."/>
        </authorList>
    </citation>
    <scope>NUCLEOTIDE SEQUENCE [LARGE SCALE GENOMIC DNA]</scope>
    <source>
        <strain evidence="2">HaeL-2018</strain>
    </source>
</reference>
<evidence type="ECO:0000313" key="2">
    <source>
        <dbReference type="EMBL" id="KAH9377429.1"/>
    </source>
</evidence>
<evidence type="ECO:0000313" key="3">
    <source>
        <dbReference type="Proteomes" id="UP000821853"/>
    </source>
</evidence>
<name>A0A9J6GP78_HAELO</name>
<feature type="domain" description="Mutator-like transposase" evidence="1">
    <location>
        <begin position="2"/>
        <end position="87"/>
    </location>
</feature>
<keyword evidence="3" id="KW-1185">Reference proteome</keyword>
<comment type="caution">
    <text evidence="2">The sequence shown here is derived from an EMBL/GenBank/DDBJ whole genome shotgun (WGS) entry which is preliminary data.</text>
</comment>